<proteinExistence type="predicted"/>
<gene>
    <name evidence="2" type="ORF">IPO85_07880</name>
</gene>
<name>A0A9D7XH77_9BACT</name>
<dbReference type="AlphaFoldDB" id="A0A9D7XH77"/>
<sequence length="184" mass="21019">MAVNVYDGFTNQIARETFKCLSYNDNAFTIEWLVEPEGYVPFEHIHLNQDEIFHIKKGEMRILIEGKEHIVPAGESIIVPKGTPHIAYNNKPERLESIVEYKPGLDNYKFFQCFGGLLIDGDTSKNGTVNIPKMCYFTKKMNAQSITRPTSIPAPIFKIAIHISYIIGSIVGWKKLYFKYTGDH</sequence>
<evidence type="ECO:0000259" key="1">
    <source>
        <dbReference type="Pfam" id="PF07883"/>
    </source>
</evidence>
<protein>
    <submittedName>
        <fullName evidence="2">Cupin domain-containing protein</fullName>
    </submittedName>
</protein>
<dbReference type="SUPFAM" id="SSF51182">
    <property type="entry name" value="RmlC-like cupins"/>
    <property type="match status" value="1"/>
</dbReference>
<dbReference type="InterPro" id="IPR053146">
    <property type="entry name" value="QDO-like"/>
</dbReference>
<dbReference type="Proteomes" id="UP000808349">
    <property type="component" value="Unassembled WGS sequence"/>
</dbReference>
<accession>A0A9D7XH77</accession>
<evidence type="ECO:0000313" key="3">
    <source>
        <dbReference type="Proteomes" id="UP000808349"/>
    </source>
</evidence>
<organism evidence="2 3">
    <name type="scientific">Candidatus Defluviibacterium haderslevense</name>
    <dbReference type="NCBI Taxonomy" id="2981993"/>
    <lineage>
        <taxon>Bacteria</taxon>
        <taxon>Pseudomonadati</taxon>
        <taxon>Bacteroidota</taxon>
        <taxon>Saprospiria</taxon>
        <taxon>Saprospirales</taxon>
        <taxon>Saprospiraceae</taxon>
        <taxon>Candidatus Defluviibacterium</taxon>
    </lineage>
</organism>
<dbReference type="EMBL" id="JADKFW010000004">
    <property type="protein sequence ID" value="MBK9717418.1"/>
    <property type="molecule type" value="Genomic_DNA"/>
</dbReference>
<dbReference type="InterPro" id="IPR014710">
    <property type="entry name" value="RmlC-like_jellyroll"/>
</dbReference>
<dbReference type="PANTHER" id="PTHR36440">
    <property type="entry name" value="PUTATIVE (AFU_ORTHOLOGUE AFUA_8G07350)-RELATED"/>
    <property type="match status" value="1"/>
</dbReference>
<dbReference type="Gene3D" id="2.60.120.10">
    <property type="entry name" value="Jelly Rolls"/>
    <property type="match status" value="1"/>
</dbReference>
<dbReference type="InterPro" id="IPR011051">
    <property type="entry name" value="RmlC_Cupin_sf"/>
</dbReference>
<dbReference type="InterPro" id="IPR013096">
    <property type="entry name" value="Cupin_2"/>
</dbReference>
<reference evidence="2 3" key="1">
    <citation type="submission" date="2020-10" db="EMBL/GenBank/DDBJ databases">
        <title>Connecting structure to function with the recovery of over 1000 high-quality activated sludge metagenome-assembled genomes encoding full-length rRNA genes using long-read sequencing.</title>
        <authorList>
            <person name="Singleton C.M."/>
            <person name="Petriglieri F."/>
            <person name="Kristensen J.M."/>
            <person name="Kirkegaard R.H."/>
            <person name="Michaelsen T.Y."/>
            <person name="Andersen M.H."/>
            <person name="Karst S.M."/>
            <person name="Dueholm M.S."/>
            <person name="Nielsen P.H."/>
            <person name="Albertsen M."/>
        </authorList>
    </citation>
    <scope>NUCLEOTIDE SEQUENCE [LARGE SCALE GENOMIC DNA]</scope>
    <source>
        <strain evidence="2">Ribe_18-Q3-R11-54_BAT3C.373</strain>
    </source>
</reference>
<comment type="caution">
    <text evidence="2">The sequence shown here is derived from an EMBL/GenBank/DDBJ whole genome shotgun (WGS) entry which is preliminary data.</text>
</comment>
<evidence type="ECO:0000313" key="2">
    <source>
        <dbReference type="EMBL" id="MBK9717418.1"/>
    </source>
</evidence>
<feature type="domain" description="Cupin type-2" evidence="1">
    <location>
        <begin position="32"/>
        <end position="96"/>
    </location>
</feature>
<dbReference type="Pfam" id="PF07883">
    <property type="entry name" value="Cupin_2"/>
    <property type="match status" value="1"/>
</dbReference>
<dbReference type="PANTHER" id="PTHR36440:SF1">
    <property type="entry name" value="PUTATIVE (AFU_ORTHOLOGUE AFUA_8G07350)-RELATED"/>
    <property type="match status" value="1"/>
</dbReference>